<dbReference type="InterPro" id="IPR008978">
    <property type="entry name" value="HSP20-like_chaperone"/>
</dbReference>
<feature type="compositionally biased region" description="Polar residues" evidence="1">
    <location>
        <begin position="186"/>
        <end position="195"/>
    </location>
</feature>
<dbReference type="Pfam" id="PF05002">
    <property type="entry name" value="SGS"/>
    <property type="match status" value="1"/>
</dbReference>
<organism evidence="3 4">
    <name type="scientific">Hanseniaspora uvarum</name>
    <name type="common">Yeast</name>
    <name type="synonym">Kloeckera apiculata</name>
    <dbReference type="NCBI Taxonomy" id="29833"/>
    <lineage>
        <taxon>Eukaryota</taxon>
        <taxon>Fungi</taxon>
        <taxon>Dikarya</taxon>
        <taxon>Ascomycota</taxon>
        <taxon>Saccharomycotina</taxon>
        <taxon>Saccharomycetes</taxon>
        <taxon>Saccharomycodales</taxon>
        <taxon>Saccharomycodaceae</taxon>
        <taxon>Hanseniaspora</taxon>
    </lineage>
</organism>
<dbReference type="STRING" id="29833.A0A1E5RUW7"/>
<dbReference type="AlphaFoldDB" id="A0A1E5RUW7"/>
<protein>
    <submittedName>
        <fullName evidence="3">Protein SGT1</fullName>
    </submittedName>
</protein>
<keyword evidence="4" id="KW-1185">Reference proteome</keyword>
<dbReference type="GO" id="GO:0051087">
    <property type="term" value="F:protein-folding chaperone binding"/>
    <property type="evidence" value="ECO:0007669"/>
    <property type="project" value="InterPro"/>
</dbReference>
<gene>
    <name evidence="3" type="ORF">AWRI3580_g1442</name>
</gene>
<dbReference type="PANTHER" id="PTHR45862">
    <property type="entry name" value="PROTEIN SGT1 HOMOLOG"/>
    <property type="match status" value="1"/>
</dbReference>
<dbReference type="Proteomes" id="UP000095358">
    <property type="component" value="Unassembled WGS sequence"/>
</dbReference>
<dbReference type="InterPro" id="IPR007699">
    <property type="entry name" value="SGS_dom"/>
</dbReference>
<dbReference type="Gene3D" id="2.60.40.790">
    <property type="match status" value="1"/>
</dbReference>
<proteinExistence type="predicted"/>
<dbReference type="PROSITE" id="PS51048">
    <property type="entry name" value="SGS"/>
    <property type="match status" value="1"/>
</dbReference>
<dbReference type="SUPFAM" id="SSF49764">
    <property type="entry name" value="HSP20-like chaperones"/>
    <property type="match status" value="1"/>
</dbReference>
<feature type="unsure residue" description="D or N" evidence="3">
    <location>
        <position position="59"/>
    </location>
</feature>
<comment type="caution">
    <text evidence="3">The sequence shown here is derived from an EMBL/GenBank/DDBJ whole genome shotgun (WGS) entry which is preliminary data.</text>
</comment>
<feature type="region of interest" description="Disordered" evidence="1">
    <location>
        <begin position="184"/>
        <end position="219"/>
    </location>
</feature>
<evidence type="ECO:0000313" key="4">
    <source>
        <dbReference type="Proteomes" id="UP000095358"/>
    </source>
</evidence>
<dbReference type="EMBL" id="LPNN01000003">
    <property type="protein sequence ID" value="OEJ90606.1"/>
    <property type="molecule type" value="Genomic_DNA"/>
</dbReference>
<reference evidence="4" key="1">
    <citation type="journal article" date="2016" name="Genome Announc.">
        <title>Genome sequences of three species of Hanseniaspora isolated from spontaneous wine fermentations.</title>
        <authorList>
            <person name="Sternes P.R."/>
            <person name="Lee D."/>
            <person name="Kutyna D.R."/>
            <person name="Borneman A.R."/>
        </authorList>
    </citation>
    <scope>NUCLEOTIDE SEQUENCE [LARGE SCALE GENOMIC DNA]</scope>
    <source>
        <strain evidence="4">AWRI3580</strain>
    </source>
</reference>
<evidence type="ECO:0000313" key="3">
    <source>
        <dbReference type="EMBL" id="OEJ90606.1"/>
    </source>
</evidence>
<dbReference type="InterPro" id="IPR044563">
    <property type="entry name" value="Sgt1-like"/>
</dbReference>
<sequence length="219" mass="24906">MSTELIIEKTDFYQSIDNLTLDLYTTKPLPDVLKSLKAPLEKDLVKYDESTQSLVLKFDIDGYSIDYSLKLAHPISKIANLSIGFKKFEVSLIKADNSINWKHVEYKENQASSDGHLFNTSNIIDSSTNKLKQPYTSKVDWSTFNADETPELQEDKVAEEEDENAFFQKIFKDATDDQKKAMIKSMQESSGTVLSTDWDKVKENPVEPNLPDGAEFTSR</sequence>
<evidence type="ECO:0000256" key="1">
    <source>
        <dbReference type="SAM" id="MobiDB-lite"/>
    </source>
</evidence>
<dbReference type="OrthoDB" id="1898560at2759"/>
<evidence type="ECO:0000259" key="2">
    <source>
        <dbReference type="PROSITE" id="PS51048"/>
    </source>
</evidence>
<accession>A0A1E5RUW7</accession>
<dbReference type="VEuPathDB" id="FungiDB:AWRI3580_g1442"/>
<name>A0A1E5RUW7_HANUV</name>
<feature type="domain" description="SGS" evidence="2">
    <location>
        <begin position="128"/>
        <end position="219"/>
    </location>
</feature>